<name>A0A9I9ELM3_CUCME</name>
<proteinExistence type="predicted"/>
<dbReference type="AlphaFoldDB" id="A0A9I9ELM3"/>
<evidence type="ECO:0000313" key="1">
    <source>
        <dbReference type="EnsemblPlants" id="MELO3C035084.2.1"/>
    </source>
</evidence>
<organism evidence="1">
    <name type="scientific">Cucumis melo</name>
    <name type="common">Muskmelon</name>
    <dbReference type="NCBI Taxonomy" id="3656"/>
    <lineage>
        <taxon>Eukaryota</taxon>
        <taxon>Viridiplantae</taxon>
        <taxon>Streptophyta</taxon>
        <taxon>Embryophyta</taxon>
        <taxon>Tracheophyta</taxon>
        <taxon>Spermatophyta</taxon>
        <taxon>Magnoliopsida</taxon>
        <taxon>eudicotyledons</taxon>
        <taxon>Gunneridae</taxon>
        <taxon>Pentapetalae</taxon>
        <taxon>rosids</taxon>
        <taxon>fabids</taxon>
        <taxon>Cucurbitales</taxon>
        <taxon>Cucurbitaceae</taxon>
        <taxon>Benincaseae</taxon>
        <taxon>Cucumis</taxon>
    </lineage>
</organism>
<sequence length="235" mass="26312">MLAGVLGRPHYDKDDRSAGRAPLHRRTNFFMTNLEDILESLIYYTFMFNALIEHIYTSKGLSHVLTSVEIELPVPDTLPTLFYKPSDVRTASRVCWEGFRGFHCMVFHVEYSISKIVGPTRIIRGDDVCWLHVVFRAKTAGGPREGVFRAKTAGGLEGGVTFSLLSIKNPKFCYVQKLYQLLHCEYPITSFPSVPNFFSNAPTLTNLINLFASPNEIASSPIPLSDSSFTDLIPG</sequence>
<dbReference type="Gramene" id="MELO3C035084.2.1">
    <property type="protein sequence ID" value="MELO3C035084.2.1"/>
    <property type="gene ID" value="MELO3C035084.2"/>
</dbReference>
<protein>
    <submittedName>
        <fullName evidence="1">Uncharacterized protein</fullName>
    </submittedName>
</protein>
<dbReference type="EnsemblPlants" id="MELO3C035084.2.1">
    <property type="protein sequence ID" value="MELO3C035084.2.1"/>
    <property type="gene ID" value="MELO3C035084.2"/>
</dbReference>
<reference evidence="1" key="1">
    <citation type="submission" date="2023-03" db="UniProtKB">
        <authorList>
            <consortium name="EnsemblPlants"/>
        </authorList>
    </citation>
    <scope>IDENTIFICATION</scope>
</reference>
<accession>A0A9I9ELM3</accession>